<feature type="transmembrane region" description="Helical" evidence="1">
    <location>
        <begin position="91"/>
        <end position="107"/>
    </location>
</feature>
<gene>
    <name evidence="2" type="ORF">HNR12_001457</name>
</gene>
<comment type="caution">
    <text evidence="2">The sequence shown here is derived from an EMBL/GenBank/DDBJ whole genome shotgun (WGS) entry which is preliminary data.</text>
</comment>
<feature type="transmembrane region" description="Helical" evidence="1">
    <location>
        <begin position="60"/>
        <end position="84"/>
    </location>
</feature>
<name>A0A853BJH5_9ACTN</name>
<keyword evidence="1" id="KW-0812">Transmembrane</keyword>
<sequence length="150" mass="15488">MSRSSQPAVPDATRGPARIAAGVVGAVFLVVGILGFIPGVTTGYDDLGWAGHHSTAMLFGLFQVSILHNIVHLLFGAAGLAAAAVPAAARGYLIGGGAVYLLLWLYGLLVDPHSGANFVPLNTADNWLHLVLGVGMIGLGLVVRRGRGRR</sequence>
<dbReference type="EMBL" id="JACCFO010000001">
    <property type="protein sequence ID" value="NYI95180.1"/>
    <property type="molecule type" value="Genomic_DNA"/>
</dbReference>
<evidence type="ECO:0000313" key="2">
    <source>
        <dbReference type="EMBL" id="NYI95180.1"/>
    </source>
</evidence>
<dbReference type="Proteomes" id="UP000575985">
    <property type="component" value="Unassembled WGS sequence"/>
</dbReference>
<feature type="transmembrane region" description="Helical" evidence="1">
    <location>
        <begin position="127"/>
        <end position="143"/>
    </location>
</feature>
<evidence type="ECO:0008006" key="4">
    <source>
        <dbReference type="Google" id="ProtNLM"/>
    </source>
</evidence>
<accession>A0A853BJH5</accession>
<keyword evidence="1" id="KW-0472">Membrane</keyword>
<keyword evidence="1" id="KW-1133">Transmembrane helix</keyword>
<evidence type="ECO:0000256" key="1">
    <source>
        <dbReference type="SAM" id="Phobius"/>
    </source>
</evidence>
<keyword evidence="3" id="KW-1185">Reference proteome</keyword>
<evidence type="ECO:0000313" key="3">
    <source>
        <dbReference type="Proteomes" id="UP000575985"/>
    </source>
</evidence>
<protein>
    <recommendedName>
        <fullName evidence="4">DUF4383 domain-containing protein</fullName>
    </recommendedName>
</protein>
<dbReference type="RefSeq" id="WP_179766749.1">
    <property type="nucleotide sequence ID" value="NZ_JACCFO010000001.1"/>
</dbReference>
<dbReference type="AlphaFoldDB" id="A0A853BJH5"/>
<reference evidence="2 3" key="1">
    <citation type="submission" date="2020-07" db="EMBL/GenBank/DDBJ databases">
        <title>Sequencing the genomes of 1000 actinobacteria strains.</title>
        <authorList>
            <person name="Klenk H.-P."/>
        </authorList>
    </citation>
    <scope>NUCLEOTIDE SEQUENCE [LARGE SCALE GENOMIC DNA]</scope>
    <source>
        <strain evidence="2 3">DSM 45927</strain>
    </source>
</reference>
<dbReference type="Pfam" id="PF14325">
    <property type="entry name" value="DUF4383"/>
    <property type="match status" value="1"/>
</dbReference>
<proteinExistence type="predicted"/>
<organism evidence="2 3">
    <name type="scientific">Streptomonospora nanhaiensis</name>
    <dbReference type="NCBI Taxonomy" id="1323731"/>
    <lineage>
        <taxon>Bacteria</taxon>
        <taxon>Bacillati</taxon>
        <taxon>Actinomycetota</taxon>
        <taxon>Actinomycetes</taxon>
        <taxon>Streptosporangiales</taxon>
        <taxon>Nocardiopsidaceae</taxon>
        <taxon>Streptomonospora</taxon>
    </lineage>
</organism>
<feature type="transmembrane region" description="Helical" evidence="1">
    <location>
        <begin position="20"/>
        <end position="40"/>
    </location>
</feature>